<comment type="similarity">
    <text evidence="1 4">Belongs to the glycosyl hydrolase 5 (cellulase A) family.</text>
</comment>
<keyword evidence="3 4" id="KW-0326">Glycosidase</keyword>
<dbReference type="GO" id="GO:0000272">
    <property type="term" value="P:polysaccharide catabolic process"/>
    <property type="evidence" value="ECO:0007669"/>
    <property type="project" value="InterPro"/>
</dbReference>
<dbReference type="SUPFAM" id="SSF51445">
    <property type="entry name" value="(Trans)glycosidases"/>
    <property type="match status" value="1"/>
</dbReference>
<dbReference type="PANTHER" id="PTHR10551:SF30">
    <property type="entry name" value="GLYCOSIDE HYDROLASE FAMILY 5 DOMAIN-CONTAINING PROTEIN"/>
    <property type="match status" value="1"/>
</dbReference>
<dbReference type="GO" id="GO:0004553">
    <property type="term" value="F:hydrolase activity, hydrolyzing O-glycosyl compounds"/>
    <property type="evidence" value="ECO:0007669"/>
    <property type="project" value="InterPro"/>
</dbReference>
<name>A0A059Q2B6_9POAL</name>
<evidence type="ECO:0000259" key="5">
    <source>
        <dbReference type="Pfam" id="PF00150"/>
    </source>
</evidence>
<feature type="domain" description="Glycoside hydrolase family 5" evidence="5">
    <location>
        <begin position="50"/>
        <end position="244"/>
    </location>
</feature>
<organism evidence="6">
    <name type="scientific">Saccharum hybrid cultivar R570</name>
    <dbReference type="NCBI Taxonomy" id="131158"/>
    <lineage>
        <taxon>Eukaryota</taxon>
        <taxon>Viridiplantae</taxon>
        <taxon>Streptophyta</taxon>
        <taxon>Embryophyta</taxon>
        <taxon>Tracheophyta</taxon>
        <taxon>Spermatophyta</taxon>
        <taxon>Magnoliopsida</taxon>
        <taxon>Liliopsida</taxon>
        <taxon>Poales</taxon>
        <taxon>Poaceae</taxon>
        <taxon>PACMAD clade</taxon>
        <taxon>Panicoideae</taxon>
        <taxon>Andropogonodae</taxon>
        <taxon>Andropogoneae</taxon>
        <taxon>Saccharinae</taxon>
        <taxon>Saccharum</taxon>
        <taxon>Saccharum officinarum species complex</taxon>
    </lineage>
</organism>
<dbReference type="Pfam" id="PF00150">
    <property type="entry name" value="Cellulase"/>
    <property type="match status" value="1"/>
</dbReference>
<reference evidence="6" key="1">
    <citation type="submission" date="2013-05" db="EMBL/GenBank/DDBJ databases">
        <title>Building the sugarcane genome for biotechnology and identifying evolutionary trends.</title>
        <authorList>
            <person name="De Setta N."/>
            <person name="Monteiro-Vitorello C.B."/>
            <person name="Metcalfe C.J."/>
            <person name="Cruz G.M.Q."/>
            <person name="Del Bem L.E."/>
            <person name="Vicentini R."/>
            <person name="Nogueira F.T.S."/>
            <person name="Campos R.A."/>
            <person name="Nunes S.L."/>
            <person name="Turrini P.C.G."/>
            <person name="Vieira A.P."/>
            <person name="Cruz E.A.O."/>
            <person name="Correa T.C.S."/>
            <person name="Hotta C.T."/>
            <person name="de Mello-Varani A."/>
            <person name="Vautrin S."/>
            <person name="Trindade A.S."/>
            <person name="Vilela M.M."/>
            <person name="Horta C.L."/>
            <person name="Sato P.M."/>
            <person name="de Andrade R.F."/>
            <person name="Nishiyama M.Y."/>
            <person name="Cardoso-Silva C.B."/>
            <person name="Scortecci K.C."/>
            <person name="Garcia A.A.F."/>
            <person name="Carneiro M.S."/>
            <person name="Kim C."/>
            <person name="Paterson A.H."/>
            <person name="Berges H."/>
            <person name="D'Hont A."/>
            <person name="de-Souza A.P."/>
            <person name="Souza G.M."/>
            <person name="Vincentz M."/>
            <person name="Kitajima J.P."/>
            <person name="Van Sluys M.-A."/>
        </authorList>
    </citation>
    <scope>NUCLEOTIDE SEQUENCE</scope>
</reference>
<dbReference type="Gene3D" id="3.20.20.80">
    <property type="entry name" value="Glycosidases"/>
    <property type="match status" value="1"/>
</dbReference>
<dbReference type="GO" id="GO:0051015">
    <property type="term" value="F:actin filament binding"/>
    <property type="evidence" value="ECO:0007669"/>
    <property type="project" value="InterPro"/>
</dbReference>
<dbReference type="InterPro" id="IPR017853">
    <property type="entry name" value="GH"/>
</dbReference>
<dbReference type="GO" id="GO:0007163">
    <property type="term" value="P:establishment or maintenance of cell polarity"/>
    <property type="evidence" value="ECO:0007669"/>
    <property type="project" value="TreeGrafter"/>
</dbReference>
<gene>
    <name evidence="6" type="ORF">SHCRBa_220_E01_R_20</name>
</gene>
<sequence>MTSITADYGQQSTNWSDDDPSVFVANYFSPLYGEYQLCNGYGIANATQVFMNHWGTFIAERDFEFMSSSGLNAVRIPVGWWIASGDNPPRPFVGGSVQFLDKAFSWGQKYNISVIVTLHAAPGSQNPYDHSAIRDGSQEWGNTDENINQTVQVIDFLAKRYANNTALLAIELLNELLAPGADLSRLKKYYEDGHKTVRLYSSTTYVIMSNRLNIENQTELLQFAGGFDGAVLDVHYYNLYEDKFANLTVEQNIDFVRNNLSSDLKAITNQNGRPPHFCG</sequence>
<protein>
    <recommendedName>
        <fullName evidence="5">Glycoside hydrolase family 5 domain-containing protein</fullName>
    </recommendedName>
</protein>
<evidence type="ECO:0000313" key="6">
    <source>
        <dbReference type="EMBL" id="AGT17245.1"/>
    </source>
</evidence>
<accession>A0A059Q2B6</accession>
<dbReference type="GO" id="GO:0015629">
    <property type="term" value="C:actin cytoskeleton"/>
    <property type="evidence" value="ECO:0007669"/>
    <property type="project" value="TreeGrafter"/>
</dbReference>
<dbReference type="EMBL" id="KF184829">
    <property type="protein sequence ID" value="AGT17245.1"/>
    <property type="molecule type" value="Genomic_DNA"/>
</dbReference>
<dbReference type="GO" id="GO:0051017">
    <property type="term" value="P:actin filament bundle assembly"/>
    <property type="evidence" value="ECO:0007669"/>
    <property type="project" value="TreeGrafter"/>
</dbReference>
<evidence type="ECO:0000256" key="2">
    <source>
        <dbReference type="ARBA" id="ARBA00022801"/>
    </source>
</evidence>
<evidence type="ECO:0000256" key="4">
    <source>
        <dbReference type="RuleBase" id="RU361153"/>
    </source>
</evidence>
<dbReference type="AlphaFoldDB" id="A0A059Q2B6"/>
<dbReference type="GO" id="GO:0005737">
    <property type="term" value="C:cytoplasm"/>
    <property type="evidence" value="ECO:0007669"/>
    <property type="project" value="TreeGrafter"/>
</dbReference>
<dbReference type="PANTHER" id="PTHR10551">
    <property type="entry name" value="FASCIN"/>
    <property type="match status" value="1"/>
</dbReference>
<dbReference type="InterPro" id="IPR001547">
    <property type="entry name" value="Glyco_hydro_5"/>
</dbReference>
<evidence type="ECO:0000256" key="1">
    <source>
        <dbReference type="ARBA" id="ARBA00005641"/>
    </source>
</evidence>
<dbReference type="InterPro" id="IPR010431">
    <property type="entry name" value="Fascin"/>
</dbReference>
<keyword evidence="2 4" id="KW-0378">Hydrolase</keyword>
<evidence type="ECO:0000256" key="3">
    <source>
        <dbReference type="ARBA" id="ARBA00023295"/>
    </source>
</evidence>
<dbReference type="GO" id="GO:0016477">
    <property type="term" value="P:cell migration"/>
    <property type="evidence" value="ECO:0007669"/>
    <property type="project" value="TreeGrafter"/>
</dbReference>
<proteinExistence type="inferred from homology"/>